<keyword evidence="3" id="KW-1185">Reference proteome</keyword>
<feature type="region of interest" description="Disordered" evidence="1">
    <location>
        <begin position="36"/>
        <end position="55"/>
    </location>
</feature>
<name>A0A5E6MB33_9BACT</name>
<evidence type="ECO:0000256" key="1">
    <source>
        <dbReference type="SAM" id="MobiDB-lite"/>
    </source>
</evidence>
<feature type="compositionally biased region" description="Basic residues" evidence="1">
    <location>
        <begin position="45"/>
        <end position="55"/>
    </location>
</feature>
<evidence type="ECO:0000313" key="3">
    <source>
        <dbReference type="Proteomes" id="UP000334923"/>
    </source>
</evidence>
<evidence type="ECO:0000313" key="2">
    <source>
        <dbReference type="EMBL" id="VVM05529.1"/>
    </source>
</evidence>
<dbReference type="AlphaFoldDB" id="A0A5E6MB33"/>
<feature type="region of interest" description="Disordered" evidence="1">
    <location>
        <begin position="65"/>
        <end position="96"/>
    </location>
</feature>
<dbReference type="Proteomes" id="UP000334923">
    <property type="component" value="Unassembled WGS sequence"/>
</dbReference>
<gene>
    <name evidence="2" type="ORF">MAMT_00666</name>
</gene>
<organism evidence="2 3">
    <name type="scientific">Methylacidimicrobium tartarophylax</name>
    <dbReference type="NCBI Taxonomy" id="1041768"/>
    <lineage>
        <taxon>Bacteria</taxon>
        <taxon>Pseudomonadati</taxon>
        <taxon>Verrucomicrobiota</taxon>
        <taxon>Methylacidimicrobium</taxon>
    </lineage>
</organism>
<accession>A0A5E6MB33</accession>
<protein>
    <submittedName>
        <fullName evidence="2">Uncharacterized protein</fullName>
    </submittedName>
</protein>
<proteinExistence type="predicted"/>
<reference evidence="2 3" key="1">
    <citation type="submission" date="2019-09" db="EMBL/GenBank/DDBJ databases">
        <authorList>
            <person name="Cremers G."/>
        </authorList>
    </citation>
    <scope>NUCLEOTIDE SEQUENCE [LARGE SCALE GENOMIC DNA]</scope>
    <source>
        <strain evidence="2">4A</strain>
    </source>
</reference>
<sequence length="249" mass="27516">MNASLHFPRAWAANFTIFSFSRQKSSEAAERFATHPYTQGSSGRWTHRRNTSRMRRRTRLRTTALPIFRGVAKNTSPESPGSRGRTSKSRAASFRRLPDAKKSPIARLFRIVFVAGSSAGDRLSAGMTGKFALYALGNESVSAFCPATPEDDPPGTGAGSLQEPMLPYSAPLRRLVSSFHSFFLTFLLTLLLTPLLRPLPLPSRLPDDHAPPAFLLPDGSPDYQGDLLPLRALAWNRRVRARPTHSSRS</sequence>
<dbReference type="EMBL" id="CABFVA020000024">
    <property type="protein sequence ID" value="VVM05529.1"/>
    <property type="molecule type" value="Genomic_DNA"/>
</dbReference>